<dbReference type="PANTHER" id="PTHR43130:SF14">
    <property type="entry name" value="DJ-1_PFPI DOMAIN-CONTAINING PROTEIN"/>
    <property type="match status" value="1"/>
</dbReference>
<gene>
    <name evidence="2" type="ORF">METZ01_LOCUS217900</name>
</gene>
<dbReference type="SUPFAM" id="SSF52317">
    <property type="entry name" value="Class I glutamine amidotransferase-like"/>
    <property type="match status" value="1"/>
</dbReference>
<accession>A0A382FPJ1</accession>
<dbReference type="EMBL" id="UINC01051193">
    <property type="protein sequence ID" value="SVB65046.1"/>
    <property type="molecule type" value="Genomic_DNA"/>
</dbReference>
<reference evidence="2" key="1">
    <citation type="submission" date="2018-05" db="EMBL/GenBank/DDBJ databases">
        <authorList>
            <person name="Lanie J.A."/>
            <person name="Ng W.-L."/>
            <person name="Kazmierczak K.M."/>
            <person name="Andrzejewski T.M."/>
            <person name="Davidsen T.M."/>
            <person name="Wayne K.J."/>
            <person name="Tettelin H."/>
            <person name="Glass J.I."/>
            <person name="Rusch D."/>
            <person name="Podicherti R."/>
            <person name="Tsui H.-C.T."/>
            <person name="Winkler M.E."/>
        </authorList>
    </citation>
    <scope>NUCLEOTIDE SEQUENCE</scope>
</reference>
<protein>
    <recommendedName>
        <fullName evidence="1">DJ-1/PfpI domain-containing protein</fullName>
    </recommendedName>
</protein>
<dbReference type="CDD" id="cd03139">
    <property type="entry name" value="GATase1_PfpI_2"/>
    <property type="match status" value="1"/>
</dbReference>
<evidence type="ECO:0000313" key="2">
    <source>
        <dbReference type="EMBL" id="SVB65046.1"/>
    </source>
</evidence>
<proteinExistence type="predicted"/>
<dbReference type="InterPro" id="IPR052158">
    <property type="entry name" value="INH-QAR"/>
</dbReference>
<name>A0A382FPJ1_9ZZZZ</name>
<dbReference type="InterPro" id="IPR002818">
    <property type="entry name" value="DJ-1/PfpI"/>
</dbReference>
<dbReference type="GO" id="GO:0006355">
    <property type="term" value="P:regulation of DNA-templated transcription"/>
    <property type="evidence" value="ECO:0007669"/>
    <property type="project" value="TreeGrafter"/>
</dbReference>
<dbReference type="Pfam" id="PF01965">
    <property type="entry name" value="DJ-1_PfpI"/>
    <property type="match status" value="1"/>
</dbReference>
<organism evidence="2">
    <name type="scientific">marine metagenome</name>
    <dbReference type="NCBI Taxonomy" id="408172"/>
    <lineage>
        <taxon>unclassified sequences</taxon>
        <taxon>metagenomes</taxon>
        <taxon>ecological metagenomes</taxon>
    </lineage>
</organism>
<feature type="non-terminal residue" evidence="2">
    <location>
        <position position="1"/>
    </location>
</feature>
<dbReference type="InterPro" id="IPR029062">
    <property type="entry name" value="Class_I_gatase-like"/>
</dbReference>
<feature type="domain" description="DJ-1/PfpI" evidence="1">
    <location>
        <begin position="8"/>
        <end position="180"/>
    </location>
</feature>
<dbReference type="PANTHER" id="PTHR43130">
    <property type="entry name" value="ARAC-FAMILY TRANSCRIPTIONAL REGULATOR"/>
    <property type="match status" value="1"/>
</dbReference>
<sequence length="214" mass="23879">VISIKPISVGIFIFNDVEVLDFTGPFEVFSITRKQEGGEKQYLYSVCLIGLTDGAITTRGGMEVRPHFSINSHPQLDRLIIPGGYGTRPLMHDESLINWLGSFNPRSTRLASVCTGSLLLASAGHLDGKSATTHWTVLDMMEETFPKVKVDRNRHVIIDEEVFTSAGISAGIDLALQMVRLDFGDLQANWTARHMEYAFDSDNFQRRLDMNTTL</sequence>
<dbReference type="AlphaFoldDB" id="A0A382FPJ1"/>
<evidence type="ECO:0000259" key="1">
    <source>
        <dbReference type="Pfam" id="PF01965"/>
    </source>
</evidence>
<dbReference type="Gene3D" id="3.40.50.880">
    <property type="match status" value="1"/>
</dbReference>